<dbReference type="Proteomes" id="UP000053617">
    <property type="component" value="Unassembled WGS sequence"/>
</dbReference>
<dbReference type="GeneID" id="25293991"/>
<dbReference type="Pfam" id="PF22682">
    <property type="entry name" value="Ribosomal_uL24m-like"/>
    <property type="match status" value="1"/>
</dbReference>
<dbReference type="InterPro" id="IPR008991">
    <property type="entry name" value="Translation_prot_SH3-like_sf"/>
</dbReference>
<dbReference type="VEuPathDB" id="FungiDB:Z518_05920"/>
<dbReference type="GO" id="GO:0006412">
    <property type="term" value="P:translation"/>
    <property type="evidence" value="ECO:0007669"/>
    <property type="project" value="InterPro"/>
</dbReference>
<comment type="similarity">
    <text evidence="1">Belongs to the universal ribosomal protein uL24 family.</text>
</comment>
<dbReference type="PANTHER" id="PTHR12903">
    <property type="entry name" value="MITOCHONDRIAL RIBOSOMAL PROTEIN L24"/>
    <property type="match status" value="1"/>
</dbReference>
<accession>A0A0D2H3T5</accession>
<keyword evidence="4" id="KW-1185">Reference proteome</keyword>
<dbReference type="HOGENOM" id="CLU_041333_0_0_1"/>
<dbReference type="GO" id="GO:0005840">
    <property type="term" value="C:ribosome"/>
    <property type="evidence" value="ECO:0007669"/>
    <property type="project" value="InterPro"/>
</dbReference>
<reference evidence="3 4" key="1">
    <citation type="submission" date="2015-01" db="EMBL/GenBank/DDBJ databases">
        <title>The Genome Sequence of Rhinocladiella mackenzie CBS 650.93.</title>
        <authorList>
            <consortium name="The Broad Institute Genomics Platform"/>
            <person name="Cuomo C."/>
            <person name="de Hoog S."/>
            <person name="Gorbushina A."/>
            <person name="Stielow B."/>
            <person name="Teixiera M."/>
            <person name="Abouelleil A."/>
            <person name="Chapman S.B."/>
            <person name="Priest M."/>
            <person name="Young S.K."/>
            <person name="Wortman J."/>
            <person name="Nusbaum C."/>
            <person name="Birren B."/>
        </authorList>
    </citation>
    <scope>NUCLEOTIDE SEQUENCE [LARGE SCALE GENOMIC DNA]</scope>
    <source>
        <strain evidence="3 4">CBS 650.93</strain>
    </source>
</reference>
<sequence>MQKILRINLLSRNQALKATRRKELKKLKQDWSEFEQRRIAVEKTNRESIKTERKHRREDWIAGPLAPKHDVGEKAELYGTVDTSLLQTGKYPEPLRRGPKGNGWDPVGSEGLEEEQKEWEGEGNEGNIVEGDRVCVVYGKEDLIGRIGRVKNVDLEAKELTIERLNMADVEFPKGTPGRDRIKFQGMELPIPISHVRLVHRLTDEETGRDRDVIVQYIRGGAPYFQREAHSPLPRHTRYIAGEDIEIPWPEPEIPSYQAWPSDTSRFEVEHQSFMPSLYYPPLPHPEILNELRNDKYARDREWHEAEYTRMKILEDARAAWYQQRKLQSPKEQLREQRIKDASQKTKEIKERGMSDETIRIIRELQMSKKSRTAKTLAA</sequence>
<dbReference type="STRING" id="1442369.A0A0D2H3T5"/>
<dbReference type="SUPFAM" id="SSF50104">
    <property type="entry name" value="Translation proteins SH3-like domain"/>
    <property type="match status" value="1"/>
</dbReference>
<dbReference type="AlphaFoldDB" id="A0A0D2H3T5"/>
<proteinExistence type="inferred from homology"/>
<dbReference type="InterPro" id="IPR003256">
    <property type="entry name" value="Ribosomal_uL24"/>
</dbReference>
<dbReference type="GO" id="GO:0003735">
    <property type="term" value="F:structural constituent of ribosome"/>
    <property type="evidence" value="ECO:0007669"/>
    <property type="project" value="InterPro"/>
</dbReference>
<evidence type="ECO:0000256" key="1">
    <source>
        <dbReference type="ARBA" id="ARBA00010618"/>
    </source>
</evidence>
<evidence type="ECO:0000256" key="2">
    <source>
        <dbReference type="SAM" id="MobiDB-lite"/>
    </source>
</evidence>
<feature type="compositionally biased region" description="Basic and acidic residues" evidence="2">
    <location>
        <begin position="332"/>
        <end position="355"/>
    </location>
</feature>
<evidence type="ECO:0008006" key="5">
    <source>
        <dbReference type="Google" id="ProtNLM"/>
    </source>
</evidence>
<dbReference type="OrthoDB" id="359154at2759"/>
<gene>
    <name evidence="3" type="ORF">Z518_05920</name>
</gene>
<name>A0A0D2H3T5_9EURO</name>
<dbReference type="EMBL" id="KN847478">
    <property type="protein sequence ID" value="KIX05048.1"/>
    <property type="molecule type" value="Genomic_DNA"/>
</dbReference>
<evidence type="ECO:0000313" key="3">
    <source>
        <dbReference type="EMBL" id="KIX05048.1"/>
    </source>
</evidence>
<dbReference type="Gene3D" id="2.30.30.30">
    <property type="match status" value="1"/>
</dbReference>
<organism evidence="3 4">
    <name type="scientific">Rhinocladiella mackenziei CBS 650.93</name>
    <dbReference type="NCBI Taxonomy" id="1442369"/>
    <lineage>
        <taxon>Eukaryota</taxon>
        <taxon>Fungi</taxon>
        <taxon>Dikarya</taxon>
        <taxon>Ascomycota</taxon>
        <taxon>Pezizomycotina</taxon>
        <taxon>Eurotiomycetes</taxon>
        <taxon>Chaetothyriomycetidae</taxon>
        <taxon>Chaetothyriales</taxon>
        <taxon>Herpotrichiellaceae</taxon>
        <taxon>Rhinocladiella</taxon>
    </lineage>
</organism>
<dbReference type="InterPro" id="IPR014722">
    <property type="entry name" value="Rib_uL2_dom2"/>
</dbReference>
<feature type="region of interest" description="Disordered" evidence="2">
    <location>
        <begin position="330"/>
        <end position="355"/>
    </location>
</feature>
<evidence type="ECO:0000313" key="4">
    <source>
        <dbReference type="Proteomes" id="UP000053617"/>
    </source>
</evidence>
<dbReference type="RefSeq" id="XP_013272184.1">
    <property type="nucleotide sequence ID" value="XM_013416730.1"/>
</dbReference>
<feature type="compositionally biased region" description="Acidic residues" evidence="2">
    <location>
        <begin position="111"/>
        <end position="123"/>
    </location>
</feature>
<feature type="region of interest" description="Disordered" evidence="2">
    <location>
        <begin position="89"/>
        <end position="125"/>
    </location>
</feature>
<protein>
    <recommendedName>
        <fullName evidence="5">KOW domain-containing protein</fullName>
    </recommendedName>
</protein>